<sequence length="329" mass="36637">MSSKPTIAFVFPGRIDHVEPTLPLCRGLVKRDLQVEYVCDAAFRDAIRETGAIFHDVEDICAEHGINFKEMLVDCLAEYAEDNSGDPAWGNIFGSIATEKLIPVFLDFFRSLSPKVVVYCPIRCPYAHFASQVLRIRDVSLLTEPGPGSMIREVRKFGETPGQLAERIRSNTANAKAVEGIRALLKKVLSLNTFEPLCHENYTQLNLVATLQSLADPLSEKDACVYFAQGNKFEFLGPLRDPFSPEETCSELMDEIREAVYTRSDIVYVSMGQITGDDPRHGWNASFGDNLLTGKQICHAIYRVMFRELGKAKVGPTPLVIFTVGKHGT</sequence>
<keyword evidence="4" id="KW-1185">Reference proteome</keyword>
<protein>
    <submittedName>
        <fullName evidence="3">UDP-glucosyltransferase YojK</fullName>
    </submittedName>
</protein>
<evidence type="ECO:0000313" key="2">
    <source>
        <dbReference type="EMBL" id="CAL1129819.1"/>
    </source>
</evidence>
<reference evidence="2" key="2">
    <citation type="submission" date="2024-04" db="EMBL/GenBank/DDBJ databases">
        <authorList>
            <person name="Chen Y."/>
            <person name="Shah S."/>
            <person name="Dougan E. K."/>
            <person name="Thang M."/>
            <person name="Chan C."/>
        </authorList>
    </citation>
    <scope>NUCLEOTIDE SEQUENCE [LARGE SCALE GENOMIC DNA]</scope>
</reference>
<dbReference type="OrthoDB" id="1927969at2759"/>
<dbReference type="Gene3D" id="3.40.50.2000">
    <property type="entry name" value="Glycogen Phosphorylase B"/>
    <property type="match status" value="1"/>
</dbReference>
<evidence type="ECO:0000313" key="1">
    <source>
        <dbReference type="EMBL" id="CAI3976444.1"/>
    </source>
</evidence>
<dbReference type="Proteomes" id="UP001152797">
    <property type="component" value="Unassembled WGS sequence"/>
</dbReference>
<evidence type="ECO:0000313" key="4">
    <source>
        <dbReference type="Proteomes" id="UP001152797"/>
    </source>
</evidence>
<proteinExistence type="predicted"/>
<accession>A0A9P1FGR6</accession>
<dbReference type="AlphaFoldDB" id="A0A9P1FGR6"/>
<dbReference type="EMBL" id="CAMXCT020000272">
    <property type="protein sequence ID" value="CAL1129819.1"/>
    <property type="molecule type" value="Genomic_DNA"/>
</dbReference>
<name>A0A9P1FGR6_9DINO</name>
<comment type="caution">
    <text evidence="1">The sequence shown here is derived from an EMBL/GenBank/DDBJ whole genome shotgun (WGS) entry which is preliminary data.</text>
</comment>
<gene>
    <name evidence="1" type="ORF">C1SCF055_LOCUS4662</name>
</gene>
<organism evidence="1">
    <name type="scientific">Cladocopium goreaui</name>
    <dbReference type="NCBI Taxonomy" id="2562237"/>
    <lineage>
        <taxon>Eukaryota</taxon>
        <taxon>Sar</taxon>
        <taxon>Alveolata</taxon>
        <taxon>Dinophyceae</taxon>
        <taxon>Suessiales</taxon>
        <taxon>Symbiodiniaceae</taxon>
        <taxon>Cladocopium</taxon>
    </lineage>
</organism>
<dbReference type="EMBL" id="CAMXCT010000272">
    <property type="protein sequence ID" value="CAI3976444.1"/>
    <property type="molecule type" value="Genomic_DNA"/>
</dbReference>
<evidence type="ECO:0000313" key="3">
    <source>
        <dbReference type="EMBL" id="CAL4763756.1"/>
    </source>
</evidence>
<dbReference type="EMBL" id="CAMXCT030000272">
    <property type="protein sequence ID" value="CAL4763756.1"/>
    <property type="molecule type" value="Genomic_DNA"/>
</dbReference>
<reference evidence="1" key="1">
    <citation type="submission" date="2022-10" db="EMBL/GenBank/DDBJ databases">
        <authorList>
            <person name="Chen Y."/>
            <person name="Dougan E. K."/>
            <person name="Chan C."/>
            <person name="Rhodes N."/>
            <person name="Thang M."/>
        </authorList>
    </citation>
    <scope>NUCLEOTIDE SEQUENCE</scope>
</reference>
<dbReference type="SUPFAM" id="SSF53756">
    <property type="entry name" value="UDP-Glycosyltransferase/glycogen phosphorylase"/>
    <property type="match status" value="1"/>
</dbReference>